<evidence type="ECO:0000256" key="2">
    <source>
        <dbReference type="ARBA" id="ARBA00022448"/>
    </source>
</evidence>
<sequence>MKSDRTTRTKKYEIDMTSGTILNKMLLFAVPLMASSLLQLLFNAADTVVVGKFSGDNALAAVGSTSALINLLVNLFLGLSVGTNVLVARYFAAKQEKDLSETIHTSMLLSFVSGVILIFVGVIGAKYFLIWMGSPNGVIELATLYLRIYFAGMPAMLLYNFGAAILRATGDTQRPLYYLVIAGIVNVILNLIFVIVFHMSVAGVGLATVISQCISAGLVLHCLLTNPGSIHVELSKLHIHRDKFLRILQIGLPASFQGLLFSLSNVIIQASVNSFGNITIAGNSAAASLEGFVYVAMNSFHQAAITFTSQNMGVGKKERIVPILLRALGCVIMTGLILGNLVVFFAHPLLQLYTDSAKAVAAGTIRLYWICMPYALCGMMDVMVGSLRGLGYSIMPMIVSLIGACGLRLLWIFTFFQTPQFHSIESLYATYPVSWSVTFLIHVICFIIVWKKMSKTETAISQ</sequence>
<dbReference type="EMBL" id="PDYG01000008">
    <property type="protein sequence ID" value="PHU38439.1"/>
    <property type="molecule type" value="Genomic_DNA"/>
</dbReference>
<dbReference type="Pfam" id="PF01554">
    <property type="entry name" value="MatE"/>
    <property type="match status" value="2"/>
</dbReference>
<keyword evidence="6 7" id="KW-0472">Membrane</keyword>
<name>A0A2G3E589_9FIRM</name>
<gene>
    <name evidence="8" type="ORF">CSX02_02575</name>
</gene>
<dbReference type="GO" id="GO:0042910">
    <property type="term" value="F:xenobiotic transmembrane transporter activity"/>
    <property type="evidence" value="ECO:0007669"/>
    <property type="project" value="InterPro"/>
</dbReference>
<dbReference type="PANTHER" id="PTHR43549:SF3">
    <property type="entry name" value="MULTIDRUG RESISTANCE PROTEIN YPNP-RELATED"/>
    <property type="match status" value="1"/>
</dbReference>
<keyword evidence="9" id="KW-1185">Reference proteome</keyword>
<feature type="transmembrane region" description="Helical" evidence="7">
    <location>
        <begin position="62"/>
        <end position="87"/>
    </location>
</feature>
<dbReference type="InterPro" id="IPR002528">
    <property type="entry name" value="MATE_fam"/>
</dbReference>
<feature type="transmembrane region" description="Helical" evidence="7">
    <location>
        <begin position="203"/>
        <end position="224"/>
    </location>
</feature>
<dbReference type="CDD" id="cd13138">
    <property type="entry name" value="MATE_yoeA_like"/>
    <property type="match status" value="1"/>
</dbReference>
<protein>
    <submittedName>
        <fullName evidence="8">MATE family efflux transporter</fullName>
    </submittedName>
</protein>
<keyword evidence="2" id="KW-0813">Transport</keyword>
<dbReference type="PANTHER" id="PTHR43549">
    <property type="entry name" value="MULTIDRUG RESISTANCE PROTEIN YPNP-RELATED"/>
    <property type="match status" value="1"/>
</dbReference>
<reference evidence="8 9" key="1">
    <citation type="submission" date="2017-10" db="EMBL/GenBank/DDBJ databases">
        <title>Resolving the taxonomy of Roseburia spp., Eubacterium rectale and Agathobacter spp. through phylogenomic analysis.</title>
        <authorList>
            <person name="Sheridan P.O."/>
            <person name="Walker A.W."/>
            <person name="Duncan S.H."/>
            <person name="Scott K.P."/>
            <person name="Toole P.W.O."/>
            <person name="Luis P."/>
            <person name="Flint H.J."/>
        </authorList>
    </citation>
    <scope>NUCLEOTIDE SEQUENCE [LARGE SCALE GENOMIC DNA]</scope>
    <source>
        <strain evidence="8 9">JK623</strain>
    </source>
</reference>
<evidence type="ECO:0000256" key="1">
    <source>
        <dbReference type="ARBA" id="ARBA00004651"/>
    </source>
</evidence>
<comment type="caution">
    <text evidence="8">The sequence shown here is derived from an EMBL/GenBank/DDBJ whole genome shotgun (WGS) entry which is preliminary data.</text>
</comment>
<dbReference type="AlphaFoldDB" id="A0A2G3E589"/>
<evidence type="ECO:0000256" key="6">
    <source>
        <dbReference type="ARBA" id="ARBA00023136"/>
    </source>
</evidence>
<evidence type="ECO:0000313" key="8">
    <source>
        <dbReference type="EMBL" id="PHU38439.1"/>
    </source>
</evidence>
<dbReference type="Proteomes" id="UP000224563">
    <property type="component" value="Unassembled WGS sequence"/>
</dbReference>
<dbReference type="NCBIfam" id="TIGR00797">
    <property type="entry name" value="matE"/>
    <property type="match status" value="1"/>
</dbReference>
<evidence type="ECO:0000256" key="5">
    <source>
        <dbReference type="ARBA" id="ARBA00022989"/>
    </source>
</evidence>
<dbReference type="PIRSF" id="PIRSF006603">
    <property type="entry name" value="DinF"/>
    <property type="match status" value="1"/>
</dbReference>
<feature type="transmembrane region" description="Helical" evidence="7">
    <location>
        <begin position="367"/>
        <end position="387"/>
    </location>
</feature>
<dbReference type="InterPro" id="IPR052031">
    <property type="entry name" value="Membrane_Transporter-Flippase"/>
</dbReference>
<feature type="transmembrane region" description="Helical" evidence="7">
    <location>
        <begin position="176"/>
        <end position="197"/>
    </location>
</feature>
<feature type="transmembrane region" description="Helical" evidence="7">
    <location>
        <begin position="394"/>
        <end position="416"/>
    </location>
</feature>
<dbReference type="InterPro" id="IPR048279">
    <property type="entry name" value="MdtK-like"/>
</dbReference>
<reference evidence="8 9" key="2">
    <citation type="submission" date="2017-10" db="EMBL/GenBank/DDBJ databases">
        <authorList>
            <person name="Banno H."/>
            <person name="Chua N.-H."/>
        </authorList>
    </citation>
    <scope>NUCLEOTIDE SEQUENCE [LARGE SCALE GENOMIC DNA]</scope>
    <source>
        <strain evidence="8 9">JK623</strain>
    </source>
</reference>
<dbReference type="RefSeq" id="WP_099385523.1">
    <property type="nucleotide sequence ID" value="NZ_JANSWH010000051.1"/>
</dbReference>
<accession>A0A2G3E589</accession>
<proteinExistence type="predicted"/>
<keyword evidence="4 7" id="KW-0812">Transmembrane</keyword>
<evidence type="ECO:0000256" key="7">
    <source>
        <dbReference type="SAM" id="Phobius"/>
    </source>
</evidence>
<feature type="transmembrane region" description="Helical" evidence="7">
    <location>
        <begin position="21"/>
        <end position="42"/>
    </location>
</feature>
<keyword evidence="3" id="KW-1003">Cell membrane</keyword>
<feature type="transmembrane region" description="Helical" evidence="7">
    <location>
        <begin position="108"/>
        <end position="132"/>
    </location>
</feature>
<feature type="transmembrane region" description="Helical" evidence="7">
    <location>
        <begin position="428"/>
        <end position="450"/>
    </location>
</feature>
<evidence type="ECO:0000256" key="4">
    <source>
        <dbReference type="ARBA" id="ARBA00022692"/>
    </source>
</evidence>
<evidence type="ECO:0000256" key="3">
    <source>
        <dbReference type="ARBA" id="ARBA00022475"/>
    </source>
</evidence>
<dbReference type="GO" id="GO:0015297">
    <property type="term" value="F:antiporter activity"/>
    <property type="evidence" value="ECO:0007669"/>
    <property type="project" value="InterPro"/>
</dbReference>
<feature type="transmembrane region" description="Helical" evidence="7">
    <location>
        <begin position="321"/>
        <end position="347"/>
    </location>
</feature>
<organism evidence="8 9">
    <name type="scientific">Agathobacter ruminis</name>
    <dbReference type="NCBI Taxonomy" id="1712665"/>
    <lineage>
        <taxon>Bacteria</taxon>
        <taxon>Bacillati</taxon>
        <taxon>Bacillota</taxon>
        <taxon>Clostridia</taxon>
        <taxon>Lachnospirales</taxon>
        <taxon>Lachnospiraceae</taxon>
        <taxon>Agathobacter</taxon>
    </lineage>
</organism>
<keyword evidence="5 7" id="KW-1133">Transmembrane helix</keyword>
<feature type="transmembrane region" description="Helical" evidence="7">
    <location>
        <begin position="144"/>
        <end position="164"/>
    </location>
</feature>
<evidence type="ECO:0000313" key="9">
    <source>
        <dbReference type="Proteomes" id="UP000224563"/>
    </source>
</evidence>
<dbReference type="GO" id="GO:0005886">
    <property type="term" value="C:plasma membrane"/>
    <property type="evidence" value="ECO:0007669"/>
    <property type="project" value="UniProtKB-SubCell"/>
</dbReference>
<comment type="subcellular location">
    <subcellularLocation>
        <location evidence="1">Cell membrane</location>
        <topology evidence="1">Multi-pass membrane protein</topology>
    </subcellularLocation>
</comment>